<evidence type="ECO:0000256" key="8">
    <source>
        <dbReference type="RuleBase" id="RU362108"/>
    </source>
</evidence>
<evidence type="ECO:0000313" key="10">
    <source>
        <dbReference type="RefSeq" id="XP_022997608.1"/>
    </source>
</evidence>
<dbReference type="GO" id="GO:0005783">
    <property type="term" value="C:endoplasmic reticulum"/>
    <property type="evidence" value="ECO:0007669"/>
    <property type="project" value="TreeGrafter"/>
</dbReference>
<keyword evidence="6 8" id="KW-0472">Membrane</keyword>
<reference evidence="10" key="1">
    <citation type="submission" date="2025-08" db="UniProtKB">
        <authorList>
            <consortium name="RefSeq"/>
        </authorList>
    </citation>
    <scope>IDENTIFICATION</scope>
    <source>
        <tissue evidence="10">Young leaves</tissue>
    </source>
</reference>
<dbReference type="InterPro" id="IPR004776">
    <property type="entry name" value="Mem_transp_PIN-like"/>
</dbReference>
<keyword evidence="4 8" id="KW-0812">Transmembrane</keyword>
<feature type="transmembrane region" description="Helical" evidence="8">
    <location>
        <begin position="403"/>
        <end position="425"/>
    </location>
</feature>
<comment type="subcellular location">
    <subcellularLocation>
        <location evidence="1 8">Membrane</location>
        <topology evidence="1 8">Multi-pass membrane protein</topology>
    </subcellularLocation>
</comment>
<gene>
    <name evidence="10" type="primary">LOC111492489</name>
</gene>
<dbReference type="PANTHER" id="PTHR31752">
    <property type="entry name" value="AUXIN EFFLUX CARRIER COMPONENT 1B-RELATED"/>
    <property type="match status" value="1"/>
</dbReference>
<dbReference type="GO" id="GO:0009926">
    <property type="term" value="P:auxin polar transport"/>
    <property type="evidence" value="ECO:0007669"/>
    <property type="project" value="TreeGrafter"/>
</dbReference>
<accession>A0A6J1KEF2</accession>
<dbReference type="AlphaFoldDB" id="A0A6J1KEF2"/>
<dbReference type="GeneID" id="111492489"/>
<dbReference type="GO" id="GO:0010329">
    <property type="term" value="F:auxin efflux transmembrane transporter activity"/>
    <property type="evidence" value="ECO:0007669"/>
    <property type="project" value="TreeGrafter"/>
</dbReference>
<dbReference type="GO" id="GO:0005886">
    <property type="term" value="C:plasma membrane"/>
    <property type="evidence" value="ECO:0007669"/>
    <property type="project" value="TreeGrafter"/>
</dbReference>
<keyword evidence="5 8" id="KW-1133">Transmembrane helix</keyword>
<evidence type="ECO:0000313" key="9">
    <source>
        <dbReference type="Proteomes" id="UP000504608"/>
    </source>
</evidence>
<feature type="transmembrane region" description="Helical" evidence="8">
    <location>
        <begin position="7"/>
        <end position="28"/>
    </location>
</feature>
<organism evidence="9 10">
    <name type="scientific">Cucurbita maxima</name>
    <name type="common">Pumpkin</name>
    <name type="synonym">Winter squash</name>
    <dbReference type="NCBI Taxonomy" id="3661"/>
    <lineage>
        <taxon>Eukaryota</taxon>
        <taxon>Viridiplantae</taxon>
        <taxon>Streptophyta</taxon>
        <taxon>Embryophyta</taxon>
        <taxon>Tracheophyta</taxon>
        <taxon>Spermatophyta</taxon>
        <taxon>Magnoliopsida</taxon>
        <taxon>eudicotyledons</taxon>
        <taxon>Gunneridae</taxon>
        <taxon>Pentapetalae</taxon>
        <taxon>rosids</taxon>
        <taxon>fabids</taxon>
        <taxon>Cucurbitales</taxon>
        <taxon>Cucurbitaceae</taxon>
        <taxon>Cucurbiteae</taxon>
        <taxon>Cucurbita</taxon>
    </lineage>
</organism>
<comment type="caution">
    <text evidence="8">Lacks conserved residue(s) required for the propagation of feature annotation.</text>
</comment>
<evidence type="ECO:0000256" key="2">
    <source>
        <dbReference type="ARBA" id="ARBA00009177"/>
    </source>
</evidence>
<dbReference type="OrthoDB" id="2133778at2759"/>
<dbReference type="Pfam" id="PF03547">
    <property type="entry name" value="Mem_trans"/>
    <property type="match status" value="1"/>
</dbReference>
<keyword evidence="7 8" id="KW-0927">Auxin signaling pathway</keyword>
<comment type="similarity">
    <text evidence="2 8">Belongs to the auxin efflux carrier (TC 2.A.69.1) family.</text>
</comment>
<feature type="transmembrane region" description="Helical" evidence="8">
    <location>
        <begin position="98"/>
        <end position="118"/>
    </location>
</feature>
<evidence type="ECO:0000256" key="5">
    <source>
        <dbReference type="ARBA" id="ARBA00022989"/>
    </source>
</evidence>
<comment type="function">
    <text evidence="8">May act as a component of the auxin efflux carrier.</text>
</comment>
<feature type="transmembrane region" description="Helical" evidence="8">
    <location>
        <begin position="71"/>
        <end position="92"/>
    </location>
</feature>
<feature type="transmembrane region" description="Helical" evidence="8">
    <location>
        <begin position="363"/>
        <end position="383"/>
    </location>
</feature>
<dbReference type="NCBIfam" id="TIGR00946">
    <property type="entry name" value="2a69"/>
    <property type="match status" value="1"/>
</dbReference>
<evidence type="ECO:0000256" key="1">
    <source>
        <dbReference type="ARBA" id="ARBA00004141"/>
    </source>
</evidence>
<dbReference type="Proteomes" id="UP000504608">
    <property type="component" value="Unplaced"/>
</dbReference>
<feature type="transmembrane region" description="Helical" evidence="8">
    <location>
        <begin position="130"/>
        <end position="152"/>
    </location>
</feature>
<proteinExistence type="inferred from homology"/>
<dbReference type="PANTHER" id="PTHR31752:SF66">
    <property type="entry name" value="AUXIN EFFLUX CARRIER COMPONENT 1B-RELATED"/>
    <property type="match status" value="1"/>
</dbReference>
<sequence>MIAGKDVVEILLAIIPMYFPLAIAYITVRWLKLFTAEQSAGINRFVRTLAIPFLAFRVISSNNLLGINLRLFAADSLQKLISLAALFLWKILFKNASLEWMITVFSLSSLPNTLIIGLPMTTAMYGQESISFMIQTLIFQNAIWINVLIVLFEYRSARIFVEAERLSLSVAKGRRTGGECGLVDMSGLKQIFPEKTEVNVVSVDRDGEIVSEGNCNGGSPPKEIRPADGGGGSGHVGLIFEPEKEVDLPSEDTSPSTGRSGMAKLIAFRLGKKITRDPITYSSLIGIIWSLISFKEGIKMPTVLQRCVLMFADTGQALAMFSLGIFMAAQPTIIDCSMSQVAIAMLVRFLISPMLSAATSKLVGLRGIILHTAIIQAAFPQGVVSFVLAKQYNVYPNVMSTSVVVGMLIAFPIILCYYLLLGVVFK</sequence>
<dbReference type="RefSeq" id="XP_022997608.1">
    <property type="nucleotide sequence ID" value="XM_023141840.1"/>
</dbReference>
<name>A0A6J1KEF2_CUCMA</name>
<keyword evidence="3 8" id="KW-0813">Transport</keyword>
<feature type="transmembrane region" description="Helical" evidence="8">
    <location>
        <begin position="307"/>
        <end position="326"/>
    </location>
</feature>
<evidence type="ECO:0000256" key="3">
    <source>
        <dbReference type="ARBA" id="ARBA00022448"/>
    </source>
</evidence>
<evidence type="ECO:0000256" key="4">
    <source>
        <dbReference type="ARBA" id="ARBA00022692"/>
    </source>
</evidence>
<keyword evidence="9" id="KW-1185">Reference proteome</keyword>
<protein>
    <recommendedName>
        <fullName evidence="8">Auxin efflux carrier component</fullName>
    </recommendedName>
</protein>
<dbReference type="GO" id="GO:0009734">
    <property type="term" value="P:auxin-activated signaling pathway"/>
    <property type="evidence" value="ECO:0007669"/>
    <property type="project" value="UniProtKB-UniRule"/>
</dbReference>
<evidence type="ECO:0000256" key="7">
    <source>
        <dbReference type="ARBA" id="ARBA00023294"/>
    </source>
</evidence>
<dbReference type="InterPro" id="IPR051107">
    <property type="entry name" value="Auxin_Efflux_Carrier"/>
</dbReference>
<dbReference type="InterPro" id="IPR014024">
    <property type="entry name" value="Auxin_eff_plant"/>
</dbReference>
<evidence type="ECO:0000256" key="6">
    <source>
        <dbReference type="ARBA" id="ARBA00023136"/>
    </source>
</evidence>
<dbReference type="KEGG" id="cmax:111492489"/>